<name>A0A9P6D6P0_9AGAR</name>
<protein>
    <recommendedName>
        <fullName evidence="1">DUF8205 domain-containing protein</fullName>
    </recommendedName>
</protein>
<accession>A0A9P6D6P0</accession>
<evidence type="ECO:0000259" key="1">
    <source>
        <dbReference type="Pfam" id="PF26632"/>
    </source>
</evidence>
<dbReference type="AlphaFoldDB" id="A0A9P6D6P0"/>
<reference evidence="2" key="1">
    <citation type="submission" date="2020-11" db="EMBL/GenBank/DDBJ databases">
        <authorList>
            <consortium name="DOE Joint Genome Institute"/>
            <person name="Ahrendt S."/>
            <person name="Riley R."/>
            <person name="Andreopoulos W."/>
            <person name="Labutti K."/>
            <person name="Pangilinan J."/>
            <person name="Ruiz-Duenas F.J."/>
            <person name="Barrasa J.M."/>
            <person name="Sanchez-Garcia M."/>
            <person name="Camarero S."/>
            <person name="Miyauchi S."/>
            <person name="Serrano A."/>
            <person name="Linde D."/>
            <person name="Babiker R."/>
            <person name="Drula E."/>
            <person name="Ayuso-Fernandez I."/>
            <person name="Pacheco R."/>
            <person name="Padilla G."/>
            <person name="Ferreira P."/>
            <person name="Barriuso J."/>
            <person name="Kellner H."/>
            <person name="Castanera R."/>
            <person name="Alfaro M."/>
            <person name="Ramirez L."/>
            <person name="Pisabarro A.G."/>
            <person name="Kuo A."/>
            <person name="Tritt A."/>
            <person name="Lipzen A."/>
            <person name="He G."/>
            <person name="Yan M."/>
            <person name="Ng V."/>
            <person name="Cullen D."/>
            <person name="Martin F."/>
            <person name="Rosso M.-N."/>
            <person name="Henrissat B."/>
            <person name="Hibbett D."/>
            <person name="Martinez A.T."/>
            <person name="Grigoriev I.V."/>
        </authorList>
    </citation>
    <scope>NUCLEOTIDE SEQUENCE</scope>
    <source>
        <strain evidence="2">CIRM-BRFM 674</strain>
    </source>
</reference>
<feature type="domain" description="DUF8205" evidence="1">
    <location>
        <begin position="66"/>
        <end position="142"/>
    </location>
</feature>
<sequence length="154" mass="17544">MCRALMKAEEETPDPTGLEGIPGVVLFSLTDSTPEAAAVSQVPIIIQPDFLEIARAAEPFTQFFPSRRGIYLEKPMSVDSCIEHMNTVIRRDKNNRLLLRTEMTPTDEEIIRHSVTLNLKDTLTDTLINTLMKKKLLREYIYRVLMGTAEFPFD</sequence>
<organism evidence="2 3">
    <name type="scientific">Pholiota conissans</name>
    <dbReference type="NCBI Taxonomy" id="109636"/>
    <lineage>
        <taxon>Eukaryota</taxon>
        <taxon>Fungi</taxon>
        <taxon>Dikarya</taxon>
        <taxon>Basidiomycota</taxon>
        <taxon>Agaricomycotina</taxon>
        <taxon>Agaricomycetes</taxon>
        <taxon>Agaricomycetidae</taxon>
        <taxon>Agaricales</taxon>
        <taxon>Agaricineae</taxon>
        <taxon>Strophariaceae</taxon>
        <taxon>Pholiota</taxon>
    </lineage>
</organism>
<dbReference type="InterPro" id="IPR058518">
    <property type="entry name" value="DUF8205"/>
</dbReference>
<dbReference type="OrthoDB" id="5231159at2759"/>
<comment type="caution">
    <text evidence="2">The sequence shown here is derived from an EMBL/GenBank/DDBJ whole genome shotgun (WGS) entry which is preliminary data.</text>
</comment>
<evidence type="ECO:0000313" key="3">
    <source>
        <dbReference type="Proteomes" id="UP000807469"/>
    </source>
</evidence>
<dbReference type="Proteomes" id="UP000807469">
    <property type="component" value="Unassembled WGS sequence"/>
</dbReference>
<dbReference type="EMBL" id="MU155138">
    <property type="protein sequence ID" value="KAF9485095.1"/>
    <property type="molecule type" value="Genomic_DNA"/>
</dbReference>
<gene>
    <name evidence="2" type="ORF">BDN70DRAFT_871797</name>
</gene>
<proteinExistence type="predicted"/>
<evidence type="ECO:0000313" key="2">
    <source>
        <dbReference type="EMBL" id="KAF9485095.1"/>
    </source>
</evidence>
<dbReference type="Pfam" id="PF26632">
    <property type="entry name" value="DUF8205"/>
    <property type="match status" value="1"/>
</dbReference>
<keyword evidence="3" id="KW-1185">Reference proteome</keyword>